<keyword evidence="2" id="KW-1185">Reference proteome</keyword>
<dbReference type="Proteomes" id="UP000295366">
    <property type="component" value="Unassembled WGS sequence"/>
</dbReference>
<gene>
    <name evidence="1" type="ORF">EV639_103229</name>
</gene>
<evidence type="ECO:0000313" key="2">
    <source>
        <dbReference type="Proteomes" id="UP000295366"/>
    </source>
</evidence>
<organism evidence="1 2">
    <name type="scientific">Rathayibacter tanaceti</name>
    <dbReference type="NCBI Taxonomy" id="1671680"/>
    <lineage>
        <taxon>Bacteria</taxon>
        <taxon>Bacillati</taxon>
        <taxon>Actinomycetota</taxon>
        <taxon>Actinomycetes</taxon>
        <taxon>Micrococcales</taxon>
        <taxon>Microbacteriaceae</taxon>
        <taxon>Rathayibacter</taxon>
    </lineage>
</organism>
<reference evidence="1 2" key="1">
    <citation type="journal article" date="2015" name="Stand. Genomic Sci.">
        <title>Genomic Encyclopedia of Bacterial and Archaeal Type Strains, Phase III: the genomes of soil and plant-associated and newly described type strains.</title>
        <authorList>
            <person name="Whitman W.B."/>
            <person name="Woyke T."/>
            <person name="Klenk H.P."/>
            <person name="Zhou Y."/>
            <person name="Lilburn T.G."/>
            <person name="Beck B.J."/>
            <person name="De Vos P."/>
            <person name="Vandamme P."/>
            <person name="Eisen J.A."/>
            <person name="Garrity G."/>
            <person name="Hugenholtz P."/>
            <person name="Kyrpides N.C."/>
        </authorList>
    </citation>
    <scope>NUCLEOTIDE SEQUENCE [LARGE SCALE GENOMIC DNA]</scope>
    <source>
        <strain evidence="1 2">VKM Ac-2596</strain>
    </source>
</reference>
<dbReference type="EMBL" id="SLWP01000003">
    <property type="protein sequence ID" value="TCO38042.1"/>
    <property type="molecule type" value="Genomic_DNA"/>
</dbReference>
<name>A0ACD2XLH7_9MICO</name>
<proteinExistence type="predicted"/>
<comment type="caution">
    <text evidence="1">The sequence shown here is derived from an EMBL/GenBank/DDBJ whole genome shotgun (WGS) entry which is preliminary data.</text>
</comment>
<sequence length="381" mass="40159">MLPSSMALLREAFPDSRERARALGIWAVGGAVAVAVGPLLGGLLTVVDWRLVFLINVPVCAAMLLLLRSVAASPTHPALFDWWGQALSLLGLGALMYGLIEGGALGYGDPAIVGCLALAVVALSCFLAVQRRSRHPMMPLDLFRGSDMRIALLVGFAFMVGNFGSVFVVSLYLQQHLGLSPLLAGLVFLPSAAFGVVGNIVSGTLANRFRPRVPIALGLTTMAVGLLGLLLAAPLDSVIAVSALLVLTGAGGAVAMPPATAVVLASVPPAPSEYRERCVQHLPPGGRRGRHRRLRRAPRRPDGFRRWDADVHARRRSGAPRCRRGSGLHQGRGDERVGRRPASDGRGRTVRCPVASARCAGPPHGARPPDVHPTHGPEVMG</sequence>
<evidence type="ECO:0000313" key="1">
    <source>
        <dbReference type="EMBL" id="TCO38042.1"/>
    </source>
</evidence>
<accession>A0ACD2XLH7</accession>
<protein>
    <submittedName>
        <fullName evidence="1">MFS transporter</fullName>
    </submittedName>
</protein>